<comment type="caution">
    <text evidence="1">The sequence shown here is derived from an EMBL/GenBank/DDBJ whole genome shotgun (WGS) entry which is preliminary data.</text>
</comment>
<dbReference type="Proteomes" id="UP000555003">
    <property type="component" value="Unassembled WGS sequence"/>
</dbReference>
<name>A0ABR6DSQ2_9FLAO</name>
<evidence type="ECO:0008006" key="3">
    <source>
        <dbReference type="Google" id="ProtNLM"/>
    </source>
</evidence>
<proteinExistence type="predicted"/>
<gene>
    <name evidence="1" type="ORF">GGR22_002900</name>
</gene>
<dbReference type="RefSeq" id="WP_182494186.1">
    <property type="nucleotide sequence ID" value="NZ_JACJIS010000003.1"/>
</dbReference>
<protein>
    <recommendedName>
        <fullName evidence="3">ATPase AAA-type core domain-containing protein</fullName>
    </recommendedName>
</protein>
<evidence type="ECO:0000313" key="1">
    <source>
        <dbReference type="EMBL" id="MBA9074727.1"/>
    </source>
</evidence>
<dbReference type="EMBL" id="JACJIS010000003">
    <property type="protein sequence ID" value="MBA9074727.1"/>
    <property type="molecule type" value="Genomic_DNA"/>
</dbReference>
<dbReference type="Gene3D" id="3.40.50.300">
    <property type="entry name" value="P-loop containing nucleotide triphosphate hydrolases"/>
    <property type="match status" value="1"/>
</dbReference>
<dbReference type="SUPFAM" id="SSF52540">
    <property type="entry name" value="P-loop containing nucleoside triphosphate hydrolases"/>
    <property type="match status" value="1"/>
</dbReference>
<evidence type="ECO:0000313" key="2">
    <source>
        <dbReference type="Proteomes" id="UP000555003"/>
    </source>
</evidence>
<accession>A0ABR6DSQ2</accession>
<organism evidence="1 2">
    <name type="scientific">Flavobacterium gossypii</name>
    <dbReference type="NCBI Taxonomy" id="1646119"/>
    <lineage>
        <taxon>Bacteria</taxon>
        <taxon>Pseudomonadati</taxon>
        <taxon>Bacteroidota</taxon>
        <taxon>Flavobacteriia</taxon>
        <taxon>Flavobacteriales</taxon>
        <taxon>Flavobacteriaceae</taxon>
        <taxon>Flavobacterium</taxon>
    </lineage>
</organism>
<keyword evidence="2" id="KW-1185">Reference proteome</keyword>
<sequence length="724" mass="84764">MSFKIIALRPLSECDTSYTKILKRNEFYVLHGAFSFSEYKDEINEIISYNPQLDFDLYSSNGASININAIVGKNGTGKSSLAELLYAFIFCLSRDKNVGFLRNIKVKEDHEFTIEESKKYDDEVKKMNGLKLEIFYLIKDKIFRIRKERNFYIKQFELKDNIFIPVEETELRLSKKFIAENFFYSIAVNYSLYGLNTKEIGLWLKPLFHKNDAYQTPLVLNPMRTEGIIDINKVTYLSKSRLLSNILRPIPQGSSSIDSLRNLVNDKVVHKLVLQIDHQKFAIYKSGKNKGKIRFDYFSKYSKKILYKVLNAFSNLKQEKKSISEINRKYRTPNQLDKITIEYILHKIEKIAKTYPIDGKIYGEKFNLKEDRLVTALLDDLENEFSHITFKLRQAVNFLLYGLDSIDKDSLFHSIDNDILSLNIDKLITDLVEKDKQEQLEEREEDKRKGLASRVLPEGTQMTLPKARFELINFLPPSFFELDILFEDMGSFSELSSGERQKVYSINSIVYHLVNLKSVDGTTKVRYDYVNLIFDEVELYFHPEFQRTFIKDLISYILRTNYIFSGINITFITHSPFILSDIPNSNILFLDIPKDSKLAEPKKNTEQTFAANIHELLSNGFFMRYTKGEVALEKISELIDFYEKVKQVSEEEKLEELRIRFKDRIIEFEKLCSMIGEKYIKEILENNLSYIEKRLGIYSKNTIAEKIKNLNTQIEALETLKKMP</sequence>
<dbReference type="InterPro" id="IPR027417">
    <property type="entry name" value="P-loop_NTPase"/>
</dbReference>
<reference evidence="1 2" key="1">
    <citation type="submission" date="2020-08" db="EMBL/GenBank/DDBJ databases">
        <title>Genomic Encyclopedia of Type Strains, Phase IV (KMG-IV): sequencing the most valuable type-strain genomes for metagenomic binning, comparative biology and taxonomic classification.</title>
        <authorList>
            <person name="Goeker M."/>
        </authorList>
    </citation>
    <scope>NUCLEOTIDE SEQUENCE [LARGE SCALE GENOMIC DNA]</scope>
    <source>
        <strain evidence="1 2">DSM 100397</strain>
    </source>
</reference>